<dbReference type="NCBIfam" id="NF008239">
    <property type="entry name" value="PRK11013.1"/>
    <property type="match status" value="1"/>
</dbReference>
<keyword evidence="2" id="KW-0805">Transcription regulation</keyword>
<organism evidence="6 7">
    <name type="scientific">Inhella gelatinilytica</name>
    <dbReference type="NCBI Taxonomy" id="2795030"/>
    <lineage>
        <taxon>Bacteria</taxon>
        <taxon>Pseudomonadati</taxon>
        <taxon>Pseudomonadota</taxon>
        <taxon>Betaproteobacteria</taxon>
        <taxon>Burkholderiales</taxon>
        <taxon>Sphaerotilaceae</taxon>
        <taxon>Inhella</taxon>
    </lineage>
</organism>
<dbReference type="Pfam" id="PF03466">
    <property type="entry name" value="LysR_substrate"/>
    <property type="match status" value="1"/>
</dbReference>
<dbReference type="SUPFAM" id="SSF53850">
    <property type="entry name" value="Periplasmic binding protein-like II"/>
    <property type="match status" value="1"/>
</dbReference>
<dbReference type="PROSITE" id="PS50931">
    <property type="entry name" value="HTH_LYSR"/>
    <property type="match status" value="1"/>
</dbReference>
<evidence type="ECO:0000313" key="7">
    <source>
        <dbReference type="Proteomes" id="UP000620139"/>
    </source>
</evidence>
<dbReference type="GO" id="GO:0043565">
    <property type="term" value="F:sequence-specific DNA binding"/>
    <property type="evidence" value="ECO:0007669"/>
    <property type="project" value="TreeGrafter"/>
</dbReference>
<dbReference type="Gene3D" id="3.40.190.290">
    <property type="match status" value="1"/>
</dbReference>
<keyword evidence="4" id="KW-0804">Transcription</keyword>
<comment type="caution">
    <text evidence="6">The sequence shown here is derived from an EMBL/GenBank/DDBJ whole genome shotgun (WGS) entry which is preliminary data.</text>
</comment>
<comment type="similarity">
    <text evidence="1">Belongs to the LysR transcriptional regulatory family.</text>
</comment>
<dbReference type="InterPro" id="IPR036390">
    <property type="entry name" value="WH_DNA-bd_sf"/>
</dbReference>
<keyword evidence="3" id="KW-0238">DNA-binding</keyword>
<feature type="domain" description="HTH lysR-type" evidence="5">
    <location>
        <begin position="3"/>
        <end position="60"/>
    </location>
</feature>
<dbReference type="InterPro" id="IPR036388">
    <property type="entry name" value="WH-like_DNA-bd_sf"/>
</dbReference>
<dbReference type="Gene3D" id="1.10.10.10">
    <property type="entry name" value="Winged helix-like DNA-binding domain superfamily/Winged helix DNA-binding domain"/>
    <property type="match status" value="1"/>
</dbReference>
<proteinExistence type="inferred from homology"/>
<gene>
    <name evidence="6" type="ORF">I7X43_07580</name>
</gene>
<evidence type="ECO:0000256" key="4">
    <source>
        <dbReference type="ARBA" id="ARBA00023163"/>
    </source>
</evidence>
<evidence type="ECO:0000259" key="5">
    <source>
        <dbReference type="PROSITE" id="PS50931"/>
    </source>
</evidence>
<dbReference type="GO" id="GO:0009089">
    <property type="term" value="P:lysine biosynthetic process via diaminopimelate"/>
    <property type="evidence" value="ECO:0007669"/>
    <property type="project" value="TreeGrafter"/>
</dbReference>
<dbReference type="InterPro" id="IPR000847">
    <property type="entry name" value="LysR_HTH_N"/>
</dbReference>
<accession>A0A931ITX8</accession>
<dbReference type="PANTHER" id="PTHR30427:SF1">
    <property type="entry name" value="TRANSCRIPTIONAL ACTIVATOR PROTEIN LYSR"/>
    <property type="match status" value="1"/>
</dbReference>
<evidence type="ECO:0000313" key="6">
    <source>
        <dbReference type="EMBL" id="MBH9552712.1"/>
    </source>
</evidence>
<dbReference type="InterPro" id="IPR005119">
    <property type="entry name" value="LysR_subst-bd"/>
</dbReference>
<dbReference type="AlphaFoldDB" id="A0A931ITX8"/>
<reference evidence="6" key="1">
    <citation type="submission" date="2020-12" db="EMBL/GenBank/DDBJ databases">
        <title>The genome sequence of Inhella sp. 4Y17.</title>
        <authorList>
            <person name="Liu Y."/>
        </authorList>
    </citation>
    <scope>NUCLEOTIDE SEQUENCE</scope>
    <source>
        <strain evidence="6">4Y10</strain>
    </source>
</reference>
<dbReference type="Pfam" id="PF00126">
    <property type="entry name" value="HTH_1"/>
    <property type="match status" value="1"/>
</dbReference>
<dbReference type="Proteomes" id="UP000620139">
    <property type="component" value="Unassembled WGS sequence"/>
</dbReference>
<evidence type="ECO:0000256" key="3">
    <source>
        <dbReference type="ARBA" id="ARBA00023125"/>
    </source>
</evidence>
<dbReference type="RefSeq" id="WP_198100299.1">
    <property type="nucleotide sequence ID" value="NZ_JAEDAL010000002.1"/>
</dbReference>
<dbReference type="EMBL" id="JAEDAL010000002">
    <property type="protein sequence ID" value="MBH9552712.1"/>
    <property type="molecule type" value="Genomic_DNA"/>
</dbReference>
<dbReference type="GO" id="GO:0010628">
    <property type="term" value="P:positive regulation of gene expression"/>
    <property type="evidence" value="ECO:0007669"/>
    <property type="project" value="TreeGrafter"/>
</dbReference>
<name>A0A931ITX8_9BURK</name>
<keyword evidence="7" id="KW-1185">Reference proteome</keyword>
<dbReference type="GO" id="GO:0003700">
    <property type="term" value="F:DNA-binding transcription factor activity"/>
    <property type="evidence" value="ECO:0007669"/>
    <property type="project" value="InterPro"/>
</dbReference>
<sequence length="306" mass="33029">MPMTHRQIDVFRALMQAGGVSAAAQALNSSQPTLSRELARMEQQLGYALFERTGGRLRATAAAHSLFEVVQQHYQGLAAVQSRALALAQAEAQPLQVLAQPALAHALVPAVLKRFALEHPEAHVDLTPAEGMSLVEAMAAQRFDVALTEQVQPPPGCESEPLSETAELAVLPAHHPLAQRARLSLTDFGGQPFISLADDDPYRRQIDAAFAAAGVARVLRLQTHSAVAVCALVAAGLGLSIVNPFTARACAGPELVARPLDWTLPFRLTLLRPLQRPRHRLAAPFEAALRATLQEPPQAPRQRRRT</sequence>
<dbReference type="SUPFAM" id="SSF46785">
    <property type="entry name" value="Winged helix' DNA-binding domain"/>
    <property type="match status" value="1"/>
</dbReference>
<dbReference type="PANTHER" id="PTHR30427">
    <property type="entry name" value="TRANSCRIPTIONAL ACTIVATOR PROTEIN LYSR"/>
    <property type="match status" value="1"/>
</dbReference>
<protein>
    <submittedName>
        <fullName evidence="6">LysR family transcriptional regulator</fullName>
    </submittedName>
</protein>
<evidence type="ECO:0000256" key="1">
    <source>
        <dbReference type="ARBA" id="ARBA00009437"/>
    </source>
</evidence>
<dbReference type="PRINTS" id="PR00039">
    <property type="entry name" value="HTHLYSR"/>
</dbReference>
<evidence type="ECO:0000256" key="2">
    <source>
        <dbReference type="ARBA" id="ARBA00023015"/>
    </source>
</evidence>